<dbReference type="Gene3D" id="3.40.50.2300">
    <property type="match status" value="2"/>
</dbReference>
<dbReference type="SUPFAM" id="SSF56954">
    <property type="entry name" value="Outer membrane efflux proteins (OEP)"/>
    <property type="match status" value="1"/>
</dbReference>
<evidence type="ECO:0000256" key="3">
    <source>
        <dbReference type="ARBA" id="ARBA00022448"/>
    </source>
</evidence>
<keyword evidence="7" id="KW-0998">Cell outer membrane</keyword>
<keyword evidence="4" id="KW-1134">Transmembrane beta strand</keyword>
<evidence type="ECO:0000256" key="4">
    <source>
        <dbReference type="ARBA" id="ARBA00022452"/>
    </source>
</evidence>
<accession>A0ABU2YLK1</accession>
<keyword evidence="9" id="KW-1185">Reference proteome</keyword>
<comment type="caution">
    <text evidence="8">The sequence shown here is derived from an EMBL/GenBank/DDBJ whole genome shotgun (WGS) entry which is preliminary data.</text>
</comment>
<protein>
    <submittedName>
        <fullName evidence="8">TolC family protein</fullName>
    </submittedName>
</protein>
<evidence type="ECO:0000313" key="9">
    <source>
        <dbReference type="Proteomes" id="UP001259492"/>
    </source>
</evidence>
<dbReference type="InterPro" id="IPR051906">
    <property type="entry name" value="TolC-like"/>
</dbReference>
<reference evidence="8 9" key="1">
    <citation type="submission" date="2023-09" db="EMBL/GenBank/DDBJ databases">
        <authorList>
            <person name="Rey-Velasco X."/>
        </authorList>
    </citation>
    <scope>NUCLEOTIDE SEQUENCE [LARGE SCALE GENOMIC DNA]</scope>
    <source>
        <strain evidence="8 9">W332</strain>
    </source>
</reference>
<comment type="similarity">
    <text evidence="2">Belongs to the outer membrane factor (OMF) (TC 1.B.17) family.</text>
</comment>
<sequence>MRHYLNIFIALCITAFSFGQINTYKIGFLLDKSSVEIEVLLKELSSEISAVVGEDAKLEFPETSKLVNNFDSAVALNNYNQLLQNSTDIIIAFGIVNNAVISKIGNYQKPTIVFGALSEELLVNEAPITSINNYTSITTSQSYTEDIKLLKKLANPKALGIVIEKAFTDNLPITETFEKIGSDLNLKMTIIPFESLADITSNLSDVDGVYLAGGFYLSDAEMKQLANVLIEKKLPSFTANPVKDVKNGILASNHDQSELNQFFRRIALTVEAVVNGEGLSGLSTKLESKSTLTVNYNTAEKIGLPLKYSLIATTSFVGNPKEIVTDKTYTLVSVMQEAIAKNLELQTIEKDISLTEKDVQLAKSDYLPNVTAGGTGSYVDPKLAEVSNGQSPEITTSGNVTLQQTIYSEAANANISIQKSLRDAQQENYNSEALNTVFNTATAYFTALILKTNLSIQNQNLELTKYNLKIATENYEAGQSGKSDVLRFKSEMAQNTQQMVEAINQLEQAYYVLNQLLNNPIDTKIDVEEAELQEGIFSNYNYEQLGQFLDDPTLRQPFVKFLIQEAMANAPELKALDYNLKATERSERLFGVGRFLPTVALQGQYNYEFSRSGAGSSFPANFPAFPDGYYSVGLNVSIPIFNQNKQHLNKQIASIQKEQLEISRDNIELSIEKNINDAVLDLVNQISNIQLSKVFEETAKEALDLTQTSYANGAVNIVQLLDAQNNYVQAQQASANATYNYLQSSMQLERSLGLFFLLQDESEGEAFIQRFLEFTQNND</sequence>
<comment type="subcellular location">
    <subcellularLocation>
        <location evidence="1">Cell outer membrane</location>
    </subcellularLocation>
</comment>
<evidence type="ECO:0000256" key="5">
    <source>
        <dbReference type="ARBA" id="ARBA00022692"/>
    </source>
</evidence>
<evidence type="ECO:0000256" key="1">
    <source>
        <dbReference type="ARBA" id="ARBA00004442"/>
    </source>
</evidence>
<keyword evidence="3" id="KW-0813">Transport</keyword>
<evidence type="ECO:0000256" key="2">
    <source>
        <dbReference type="ARBA" id="ARBA00007613"/>
    </source>
</evidence>
<name>A0ABU2YLK1_9FLAO</name>
<dbReference type="RefSeq" id="WP_311427794.1">
    <property type="nucleotide sequence ID" value="NZ_JAVRIA010000005.1"/>
</dbReference>
<dbReference type="PANTHER" id="PTHR30026">
    <property type="entry name" value="OUTER MEMBRANE PROTEIN TOLC"/>
    <property type="match status" value="1"/>
</dbReference>
<evidence type="ECO:0000256" key="7">
    <source>
        <dbReference type="ARBA" id="ARBA00023237"/>
    </source>
</evidence>
<organism evidence="8 9">
    <name type="scientific">Microcosmobacter mediterraneus</name>
    <dbReference type="NCBI Taxonomy" id="3075607"/>
    <lineage>
        <taxon>Bacteria</taxon>
        <taxon>Pseudomonadati</taxon>
        <taxon>Bacteroidota</taxon>
        <taxon>Flavobacteriia</taxon>
        <taxon>Flavobacteriales</taxon>
        <taxon>Flavobacteriaceae</taxon>
        <taxon>Microcosmobacter</taxon>
    </lineage>
</organism>
<keyword evidence="5" id="KW-0812">Transmembrane</keyword>
<evidence type="ECO:0000256" key="6">
    <source>
        <dbReference type="ARBA" id="ARBA00023136"/>
    </source>
</evidence>
<dbReference type="EMBL" id="JAVRIA010000005">
    <property type="protein sequence ID" value="MDT0559029.1"/>
    <property type="molecule type" value="Genomic_DNA"/>
</dbReference>
<dbReference type="InterPro" id="IPR003423">
    <property type="entry name" value="OMP_efflux"/>
</dbReference>
<keyword evidence="6" id="KW-0472">Membrane</keyword>
<gene>
    <name evidence="8" type="ORF">RM697_10240</name>
</gene>
<dbReference type="Proteomes" id="UP001259492">
    <property type="component" value="Unassembled WGS sequence"/>
</dbReference>
<proteinExistence type="inferred from homology"/>
<evidence type="ECO:0000313" key="8">
    <source>
        <dbReference type="EMBL" id="MDT0559029.1"/>
    </source>
</evidence>
<dbReference type="PANTHER" id="PTHR30026:SF20">
    <property type="entry name" value="OUTER MEMBRANE PROTEIN TOLC"/>
    <property type="match status" value="1"/>
</dbReference>
<dbReference type="Gene3D" id="1.20.1600.10">
    <property type="entry name" value="Outer membrane efflux proteins (OEP)"/>
    <property type="match status" value="1"/>
</dbReference>
<dbReference type="Pfam" id="PF02321">
    <property type="entry name" value="OEP"/>
    <property type="match status" value="2"/>
</dbReference>